<dbReference type="Gene3D" id="3.30.420.40">
    <property type="match status" value="1"/>
</dbReference>
<dbReference type="InterPro" id="IPR043129">
    <property type="entry name" value="ATPase_NBD"/>
</dbReference>
<dbReference type="RefSeq" id="WP_013705794.1">
    <property type="nucleotide sequence ID" value="NC_015388.1"/>
</dbReference>
<dbReference type="InterPro" id="IPR052534">
    <property type="entry name" value="Extracell_DNA_Util/SecSys_Comp"/>
</dbReference>
<dbReference type="Pfam" id="PF05137">
    <property type="entry name" value="PilN"/>
    <property type="match status" value="1"/>
</dbReference>
<dbReference type="KEGG" id="dao:Desac_0802"/>
<dbReference type="InterPro" id="IPR007813">
    <property type="entry name" value="PilN"/>
</dbReference>
<reference evidence="3" key="2">
    <citation type="submission" date="2011-03" db="EMBL/GenBank/DDBJ databases">
        <title>The complete genome of Desulfobacca acetoxidans DSM 11109.</title>
        <authorList>
            <consortium name="US DOE Joint Genome Institute (JGI-PGF)"/>
            <person name="Lucas S."/>
            <person name="Copeland A."/>
            <person name="Lapidus A."/>
            <person name="Bruce D."/>
            <person name="Goodwin L."/>
            <person name="Pitluck S."/>
            <person name="Peters L."/>
            <person name="Kyrpides N."/>
            <person name="Mavromatis K."/>
            <person name="Ivanova N."/>
            <person name="Ovchinnikova G."/>
            <person name="Teshima H."/>
            <person name="Detter J.C."/>
            <person name="Han C."/>
            <person name="Land M."/>
            <person name="Hauser L."/>
            <person name="Markowitz V."/>
            <person name="Cheng J.-F."/>
            <person name="Hugenholtz P."/>
            <person name="Woyke T."/>
            <person name="Wu D."/>
            <person name="Spring S."/>
            <person name="Schueler E."/>
            <person name="Brambilla E."/>
            <person name="Klenk H.-P."/>
            <person name="Eisen J.A."/>
        </authorList>
    </citation>
    <scope>NUCLEOTIDE SEQUENCE [LARGE SCALE GENOMIC DNA]</scope>
    <source>
        <strain evidence="3">ATCC 700848 / DSM 11109 / ASRB2</strain>
    </source>
</reference>
<keyword evidence="1" id="KW-0472">Membrane</keyword>
<keyword evidence="1" id="KW-1133">Transmembrane helix</keyword>
<feature type="transmembrane region" description="Helical" evidence="1">
    <location>
        <begin position="325"/>
        <end position="347"/>
    </location>
</feature>
<dbReference type="OrthoDB" id="5419311at2"/>
<dbReference type="Gene3D" id="3.30.1490.300">
    <property type="match status" value="1"/>
</dbReference>
<evidence type="ECO:0000313" key="2">
    <source>
        <dbReference type="EMBL" id="AEB08681.1"/>
    </source>
</evidence>
<dbReference type="EMBL" id="CP002629">
    <property type="protein sequence ID" value="AEB08681.1"/>
    <property type="molecule type" value="Genomic_DNA"/>
</dbReference>
<name>F2NGR0_DESAR</name>
<reference evidence="2 3" key="1">
    <citation type="journal article" date="2011" name="Stand. Genomic Sci.">
        <title>Complete genome sequence of the acetate-degrading sulfate reducer Desulfobacca acetoxidans type strain (ASRB2).</title>
        <authorList>
            <person name="Goker M."/>
            <person name="Teshima H."/>
            <person name="Lapidus A."/>
            <person name="Nolan M."/>
            <person name="Lucas S."/>
            <person name="Hammon N."/>
            <person name="Deshpande S."/>
            <person name="Cheng J.F."/>
            <person name="Tapia R."/>
            <person name="Han C."/>
            <person name="Goodwin L."/>
            <person name="Pitluck S."/>
            <person name="Huntemann M."/>
            <person name="Liolios K."/>
            <person name="Ivanova N."/>
            <person name="Pagani I."/>
            <person name="Mavromatis K."/>
            <person name="Ovchinikova G."/>
            <person name="Pati A."/>
            <person name="Chen A."/>
            <person name="Palaniappan K."/>
            <person name="Land M."/>
            <person name="Hauser L."/>
            <person name="Brambilla E.M."/>
            <person name="Rohde M."/>
            <person name="Spring S."/>
            <person name="Detter J.C."/>
            <person name="Woyke T."/>
            <person name="Bristow J."/>
            <person name="Eisen J.A."/>
            <person name="Markowitz V."/>
            <person name="Hugenholtz P."/>
            <person name="Kyrpides N.C."/>
            <person name="Klenk H.P."/>
        </authorList>
    </citation>
    <scope>NUCLEOTIDE SEQUENCE [LARGE SCALE GENOMIC DNA]</scope>
    <source>
        <strain evidence="3">ATCC 700848 / DSM 11109 / ASRB2</strain>
    </source>
</reference>
<gene>
    <name evidence="2" type="ordered locus">Desac_0802</name>
</gene>
<dbReference type="PANTHER" id="PTHR40278">
    <property type="entry name" value="DNA UTILIZATION PROTEIN HOFN"/>
    <property type="match status" value="1"/>
</dbReference>
<evidence type="ECO:0000313" key="3">
    <source>
        <dbReference type="Proteomes" id="UP000000483"/>
    </source>
</evidence>
<protein>
    <submittedName>
        <fullName evidence="2">Fimbrial assembly family protein</fullName>
    </submittedName>
</protein>
<dbReference type="AlphaFoldDB" id="F2NGR0"/>
<proteinExistence type="predicted"/>
<dbReference type="Proteomes" id="UP000000483">
    <property type="component" value="Chromosome"/>
</dbReference>
<dbReference type="HOGENOM" id="CLU_572027_0_0_7"/>
<keyword evidence="1" id="KW-0812">Transmembrane</keyword>
<sequence length="477" mass="53178">MKNLTDTLSSLWGNLTATILSGAEGLGIYVDKRKLTLVQVQKNLSGIKPEFFRQIAYKTDNPEEVLPALRETIQDWKSLGSPVSLAVSSDFGFFQKGVLPIAASENLVQVVAYELDRFLPLPASDLYYTFHVVKETDQEIHFMFLAVPRQRIERWLNILKEAGLRPVGLELAPCAAANAALLLAEKKFPPSWLLLHTMTDGFELTQINGRAVNNFSVKREIPRKDFIRVVQTHLARIVAEGSGSTTLCVYGKFTRDMVNRLSQEYEFEVVHPGQIVLPESPGQREEGESLTAVGAALTCLGKPSVEHNLLPLTEREPVSFRSFSLIKILFCLLVALGLIWAGSALIHKRVLLFQINRQIAAVTPEAREVEGLIKEGRALAQQMENLRNIGASPDTLLMLRNLTQIIPQNTWLYSVRLSKQVLEIGGMSQSASELIPLLEKSGWLKKTEFVSPIVTDANKLEHFKIKAEIKGLETASR</sequence>
<dbReference type="STRING" id="880072.Desac_0802"/>
<organism evidence="2 3">
    <name type="scientific">Desulfobacca acetoxidans (strain ATCC 700848 / DSM 11109 / ASRB2)</name>
    <dbReference type="NCBI Taxonomy" id="880072"/>
    <lineage>
        <taxon>Bacteria</taxon>
        <taxon>Pseudomonadati</taxon>
        <taxon>Thermodesulfobacteriota</taxon>
        <taxon>Desulfobaccia</taxon>
        <taxon>Desulfobaccales</taxon>
        <taxon>Desulfobaccaceae</taxon>
        <taxon>Desulfobacca</taxon>
    </lineage>
</organism>
<dbReference type="SUPFAM" id="SSF53067">
    <property type="entry name" value="Actin-like ATPase domain"/>
    <property type="match status" value="1"/>
</dbReference>
<dbReference type="PANTHER" id="PTHR40278:SF1">
    <property type="entry name" value="DNA UTILIZATION PROTEIN HOFN"/>
    <property type="match status" value="1"/>
</dbReference>
<evidence type="ECO:0000256" key="1">
    <source>
        <dbReference type="SAM" id="Phobius"/>
    </source>
</evidence>
<keyword evidence="3" id="KW-1185">Reference proteome</keyword>
<dbReference type="eggNOG" id="COG3166">
    <property type="taxonomic scope" value="Bacteria"/>
</dbReference>
<accession>F2NGR0</accession>